<proteinExistence type="predicted"/>
<feature type="compositionally biased region" description="Polar residues" evidence="1">
    <location>
        <begin position="113"/>
        <end position="127"/>
    </location>
</feature>
<reference evidence="3" key="1">
    <citation type="submission" date="2025-08" db="UniProtKB">
        <authorList>
            <consortium name="RefSeq"/>
        </authorList>
    </citation>
    <scope>IDENTIFICATION</scope>
</reference>
<organism evidence="2 3">
    <name type="scientific">Aplysia californica</name>
    <name type="common">California sea hare</name>
    <dbReference type="NCBI Taxonomy" id="6500"/>
    <lineage>
        <taxon>Eukaryota</taxon>
        <taxon>Metazoa</taxon>
        <taxon>Spiralia</taxon>
        <taxon>Lophotrochozoa</taxon>
        <taxon>Mollusca</taxon>
        <taxon>Gastropoda</taxon>
        <taxon>Heterobranchia</taxon>
        <taxon>Euthyneura</taxon>
        <taxon>Tectipleura</taxon>
        <taxon>Aplysiida</taxon>
        <taxon>Aplysioidea</taxon>
        <taxon>Aplysiidae</taxon>
        <taxon>Aplysia</taxon>
    </lineage>
</organism>
<protein>
    <submittedName>
        <fullName evidence="3">Uncharacterized protein LOC101847383</fullName>
    </submittedName>
</protein>
<gene>
    <name evidence="3" type="primary">LOC101847383</name>
</gene>
<dbReference type="RefSeq" id="XP_005110729.1">
    <property type="nucleotide sequence ID" value="XM_005110672.1"/>
</dbReference>
<name>A0ABM0K7P3_APLCA</name>
<dbReference type="Proteomes" id="UP000694888">
    <property type="component" value="Unplaced"/>
</dbReference>
<evidence type="ECO:0000256" key="1">
    <source>
        <dbReference type="SAM" id="MobiDB-lite"/>
    </source>
</evidence>
<dbReference type="GeneID" id="101847383"/>
<evidence type="ECO:0000313" key="2">
    <source>
        <dbReference type="Proteomes" id="UP000694888"/>
    </source>
</evidence>
<accession>A0ABM0K7P3</accession>
<evidence type="ECO:0000313" key="3">
    <source>
        <dbReference type="RefSeq" id="XP_005110729.1"/>
    </source>
</evidence>
<sequence length="135" mass="15450">MAMQNTYGKILEKIVVGRITAHLERKSLLLKELGSYRPHRETAVNSAVMAQTYESFQQRKDVTATEDVYNRVDYERMIDRLLELDVDIWLVRWVAVALVERKMALRQGERTSDPVSINTPGLSQGSPVSPELFNV</sequence>
<feature type="region of interest" description="Disordered" evidence="1">
    <location>
        <begin position="109"/>
        <end position="135"/>
    </location>
</feature>
<keyword evidence="2" id="KW-1185">Reference proteome</keyword>